<dbReference type="InterPro" id="IPR036388">
    <property type="entry name" value="WH-like_DNA-bd_sf"/>
</dbReference>
<keyword evidence="1" id="KW-0805">Transcription regulation</keyword>
<protein>
    <submittedName>
        <fullName evidence="5">Helix-turn-helix transcriptional regulator</fullName>
    </submittedName>
</protein>
<dbReference type="KEGG" id="poj:PtoMrB4_39480"/>
<evidence type="ECO:0000313" key="5">
    <source>
        <dbReference type="EMBL" id="BCA29971.1"/>
    </source>
</evidence>
<evidence type="ECO:0000259" key="4">
    <source>
        <dbReference type="PROSITE" id="PS50043"/>
    </source>
</evidence>
<dbReference type="SMART" id="SM00421">
    <property type="entry name" value="HTH_LUXR"/>
    <property type="match status" value="1"/>
</dbReference>
<dbReference type="PANTHER" id="PTHR44688">
    <property type="entry name" value="DNA-BINDING TRANSCRIPTIONAL ACTIVATOR DEVR_DOSR"/>
    <property type="match status" value="1"/>
</dbReference>
<feature type="domain" description="HTH luxR-type" evidence="4">
    <location>
        <begin position="157"/>
        <end position="222"/>
    </location>
</feature>
<dbReference type="GO" id="GO:0003677">
    <property type="term" value="F:DNA binding"/>
    <property type="evidence" value="ECO:0007669"/>
    <property type="project" value="UniProtKB-KW"/>
</dbReference>
<dbReference type="RefSeq" id="WP_044412143.1">
    <property type="nucleotide sequence ID" value="NZ_AP022642.1"/>
</dbReference>
<dbReference type="EMBL" id="AP022642">
    <property type="protein sequence ID" value="BCA29971.1"/>
    <property type="molecule type" value="Genomic_DNA"/>
</dbReference>
<organism evidence="5 6">
    <name type="scientific">Metapseudomonas otitidis</name>
    <dbReference type="NCBI Taxonomy" id="319939"/>
    <lineage>
        <taxon>Bacteria</taxon>
        <taxon>Pseudomonadati</taxon>
        <taxon>Pseudomonadota</taxon>
        <taxon>Gammaproteobacteria</taxon>
        <taxon>Pseudomonadales</taxon>
        <taxon>Pseudomonadaceae</taxon>
        <taxon>Metapseudomonas</taxon>
    </lineage>
</organism>
<dbReference type="InterPro" id="IPR016032">
    <property type="entry name" value="Sig_transdc_resp-reg_C-effctor"/>
</dbReference>
<dbReference type="AlphaFoldDB" id="A0A679GFN4"/>
<dbReference type="SUPFAM" id="SSF46894">
    <property type="entry name" value="C-terminal effector domain of the bipartite response regulators"/>
    <property type="match status" value="1"/>
</dbReference>
<accession>A0A679GFN4</accession>
<name>A0A679GFN4_9GAMM</name>
<dbReference type="Pfam" id="PF00196">
    <property type="entry name" value="GerE"/>
    <property type="match status" value="1"/>
</dbReference>
<dbReference type="PANTHER" id="PTHR44688:SF16">
    <property type="entry name" value="DNA-BINDING TRANSCRIPTIONAL ACTIVATOR DEVR_DOSR"/>
    <property type="match status" value="1"/>
</dbReference>
<dbReference type="GeneID" id="57399167"/>
<keyword evidence="2" id="KW-0238">DNA-binding</keyword>
<dbReference type="Gene3D" id="1.10.10.10">
    <property type="entry name" value="Winged helix-like DNA-binding domain superfamily/Winged helix DNA-binding domain"/>
    <property type="match status" value="1"/>
</dbReference>
<dbReference type="GO" id="GO:0006355">
    <property type="term" value="P:regulation of DNA-templated transcription"/>
    <property type="evidence" value="ECO:0007669"/>
    <property type="project" value="InterPro"/>
</dbReference>
<dbReference type="InterPro" id="IPR000792">
    <property type="entry name" value="Tscrpt_reg_LuxR_C"/>
</dbReference>
<dbReference type="CDD" id="cd06170">
    <property type="entry name" value="LuxR_C_like"/>
    <property type="match status" value="1"/>
</dbReference>
<keyword evidence="3" id="KW-0804">Transcription</keyword>
<evidence type="ECO:0000256" key="1">
    <source>
        <dbReference type="ARBA" id="ARBA00023015"/>
    </source>
</evidence>
<evidence type="ECO:0000256" key="2">
    <source>
        <dbReference type="ARBA" id="ARBA00023125"/>
    </source>
</evidence>
<proteinExistence type="predicted"/>
<reference evidence="5 6" key="1">
    <citation type="journal article" date="2020" name="Microbiol. Resour. Announc.">
        <title>Complete genome sequence of Pseudomonas otitidis strain MrB4, isolated from Lake Biwa in Japan.</title>
        <authorList>
            <person name="Miyazaki K."/>
            <person name="Hase E."/>
            <person name="Maruya T."/>
        </authorList>
    </citation>
    <scope>NUCLEOTIDE SEQUENCE [LARGE SCALE GENOMIC DNA]</scope>
    <source>
        <strain evidence="5 6">MrB4</strain>
    </source>
</reference>
<evidence type="ECO:0000313" key="6">
    <source>
        <dbReference type="Proteomes" id="UP000501237"/>
    </source>
</evidence>
<dbReference type="PRINTS" id="PR00038">
    <property type="entry name" value="HTHLUXR"/>
</dbReference>
<sequence>MTAPRDPAGFARHCLNTFTHFVPASVAAFYRIDDQLQAHDFHLLHMQPGMHTDYLNHYRHLDPLQPQTCQAIGLPVVPLRTGQAHRSDADNRQYLGFLRQHRVIDVVEVIARAGNRPIAGLSLLRHEGLPAFEPTELASLGALHGLMQAGAEHLAPLPPTLPELTPREREIALLLRDGLGNKALARHLDLGLPTVKTHLLNLFRKVGARNRTELVGMLFLQGD</sequence>
<dbReference type="PROSITE" id="PS50043">
    <property type="entry name" value="HTH_LUXR_2"/>
    <property type="match status" value="1"/>
</dbReference>
<dbReference type="Proteomes" id="UP000501237">
    <property type="component" value="Chromosome"/>
</dbReference>
<evidence type="ECO:0000256" key="3">
    <source>
        <dbReference type="ARBA" id="ARBA00023163"/>
    </source>
</evidence>
<gene>
    <name evidence="5" type="ORF">PtoMrB4_39480</name>
</gene>